<dbReference type="KEGG" id="msto:MSTO_43740"/>
<reference evidence="8 9" key="1">
    <citation type="journal article" date="2019" name="Emerg. Microbes Infect.">
        <title>Comprehensive subspecies identification of 175 nontuberculous mycobacteria species based on 7547 genomic profiles.</title>
        <authorList>
            <person name="Matsumoto Y."/>
            <person name="Kinjo T."/>
            <person name="Motooka D."/>
            <person name="Nabeya D."/>
            <person name="Jung N."/>
            <person name="Uechi K."/>
            <person name="Horii T."/>
            <person name="Iida T."/>
            <person name="Fujita J."/>
            <person name="Nakamura S."/>
        </authorList>
    </citation>
    <scope>NUCLEOTIDE SEQUENCE [LARGE SCALE GENOMIC DNA]</scope>
    <source>
        <strain evidence="8 9">JCM 17783</strain>
    </source>
</reference>
<keyword evidence="2" id="KW-1003">Cell membrane</keyword>
<dbReference type="InterPro" id="IPR018076">
    <property type="entry name" value="T2SS_GspF_dom"/>
</dbReference>
<comment type="subcellular location">
    <subcellularLocation>
        <location evidence="1">Cell membrane</location>
        <topology evidence="1">Multi-pass membrane protein</topology>
    </subcellularLocation>
</comment>
<keyword evidence="3 6" id="KW-0812">Transmembrane</keyword>
<keyword evidence="4 6" id="KW-1133">Transmembrane helix</keyword>
<accession>A0A7I7QD23</accession>
<evidence type="ECO:0000313" key="9">
    <source>
        <dbReference type="Proteomes" id="UP000467130"/>
    </source>
</evidence>
<evidence type="ECO:0000256" key="5">
    <source>
        <dbReference type="ARBA" id="ARBA00023136"/>
    </source>
</evidence>
<dbReference type="AlphaFoldDB" id="A0A7I7QD23"/>
<evidence type="ECO:0000256" key="3">
    <source>
        <dbReference type="ARBA" id="ARBA00022692"/>
    </source>
</evidence>
<evidence type="ECO:0000256" key="2">
    <source>
        <dbReference type="ARBA" id="ARBA00022475"/>
    </source>
</evidence>
<organism evidence="8 9">
    <name type="scientific">Mycobacterium stomatepiae</name>
    <dbReference type="NCBI Taxonomy" id="470076"/>
    <lineage>
        <taxon>Bacteria</taxon>
        <taxon>Bacillati</taxon>
        <taxon>Actinomycetota</taxon>
        <taxon>Actinomycetes</taxon>
        <taxon>Mycobacteriales</taxon>
        <taxon>Mycobacteriaceae</taxon>
        <taxon>Mycobacterium</taxon>
        <taxon>Mycobacterium simiae complex</taxon>
    </lineage>
</organism>
<evidence type="ECO:0000313" key="8">
    <source>
        <dbReference type="EMBL" id="BBY24169.1"/>
    </source>
</evidence>
<dbReference type="PANTHER" id="PTHR35007:SF3">
    <property type="entry name" value="POSSIBLE CONSERVED ALANINE RICH MEMBRANE PROTEIN"/>
    <property type="match status" value="1"/>
</dbReference>
<keyword evidence="5 6" id="KW-0472">Membrane</keyword>
<evidence type="ECO:0000256" key="6">
    <source>
        <dbReference type="SAM" id="Phobius"/>
    </source>
</evidence>
<name>A0A7I7QD23_9MYCO</name>
<sequence length="452" mass="45994">MNHISAAAMLTALALLVFPASPRRRLAACTSARRLVVGARGVVCLAACAAVAAAVVLPPTTVLAAAIVAATASVRYRRRRRLRRAIEEGQTLEAALDVLVGELRVGSHPVRAFGVAADETLGAVSMSLRGVAARARLGADVTAGLRAVAGCSAQPIHWHRLAVCWQLASDHGLAIATLMRTAQRDIVEHQRFSSRVDSGMAGARATAAILAGLPLLGVLLGQLIGARPLSFLLSGHAVGGCWWSGRCWHAAGCCGRTESSIEPGHEYRGGTAGRGVVDRAAPVCGANTGRHNTSRASARPGWAGESGQGSDPLAVCLQAGMAVSTATAAIAGSAPPKLARVLRRAADLLALGADPAVAWSISRDKSVDVQTDALLRLARRSASSGAALADGVAELADQARHDAAHAAAAAAERAGVLIAGPLGLCFLPAFVCLGIVPLVAGLAGDVLQSGLL</sequence>
<dbReference type="Proteomes" id="UP000467130">
    <property type="component" value="Chromosome"/>
</dbReference>
<proteinExistence type="predicted"/>
<feature type="transmembrane region" description="Helical" evidence="6">
    <location>
        <begin position="422"/>
        <end position="443"/>
    </location>
</feature>
<dbReference type="EMBL" id="AP022587">
    <property type="protein sequence ID" value="BBY24169.1"/>
    <property type="molecule type" value="Genomic_DNA"/>
</dbReference>
<dbReference type="GO" id="GO:0005886">
    <property type="term" value="C:plasma membrane"/>
    <property type="evidence" value="ECO:0007669"/>
    <property type="project" value="UniProtKB-SubCell"/>
</dbReference>
<dbReference type="Pfam" id="PF00482">
    <property type="entry name" value="T2SSF"/>
    <property type="match status" value="2"/>
</dbReference>
<evidence type="ECO:0000256" key="1">
    <source>
        <dbReference type="ARBA" id="ARBA00004651"/>
    </source>
</evidence>
<gene>
    <name evidence="8" type="ORF">MSTO_43740</name>
</gene>
<keyword evidence="9" id="KW-1185">Reference proteome</keyword>
<feature type="domain" description="Type II secretion system protein GspF" evidence="7">
    <location>
        <begin position="96"/>
        <end position="218"/>
    </location>
</feature>
<feature type="domain" description="Type II secretion system protein GspF" evidence="7">
    <location>
        <begin position="313"/>
        <end position="432"/>
    </location>
</feature>
<evidence type="ECO:0000256" key="4">
    <source>
        <dbReference type="ARBA" id="ARBA00022989"/>
    </source>
</evidence>
<feature type="transmembrane region" description="Helical" evidence="6">
    <location>
        <begin position="43"/>
        <end position="74"/>
    </location>
</feature>
<protein>
    <recommendedName>
        <fullName evidence="7">Type II secretion system protein GspF domain-containing protein</fullName>
    </recommendedName>
</protein>
<evidence type="ECO:0000259" key="7">
    <source>
        <dbReference type="Pfam" id="PF00482"/>
    </source>
</evidence>
<dbReference type="PANTHER" id="PTHR35007">
    <property type="entry name" value="INTEGRAL MEMBRANE PROTEIN-RELATED"/>
    <property type="match status" value="1"/>
</dbReference>